<organism evidence="1 2">
    <name type="scientific">Liparis tanakae</name>
    <name type="common">Tanaka's snailfish</name>
    <dbReference type="NCBI Taxonomy" id="230148"/>
    <lineage>
        <taxon>Eukaryota</taxon>
        <taxon>Metazoa</taxon>
        <taxon>Chordata</taxon>
        <taxon>Craniata</taxon>
        <taxon>Vertebrata</taxon>
        <taxon>Euteleostomi</taxon>
        <taxon>Actinopterygii</taxon>
        <taxon>Neopterygii</taxon>
        <taxon>Teleostei</taxon>
        <taxon>Neoteleostei</taxon>
        <taxon>Acanthomorphata</taxon>
        <taxon>Eupercaria</taxon>
        <taxon>Perciformes</taxon>
        <taxon>Cottioidei</taxon>
        <taxon>Cottales</taxon>
        <taxon>Liparidae</taxon>
        <taxon>Liparis</taxon>
    </lineage>
</organism>
<gene>
    <name evidence="1" type="ORF">EYF80_050545</name>
</gene>
<comment type="caution">
    <text evidence="1">The sequence shown here is derived from an EMBL/GenBank/DDBJ whole genome shotgun (WGS) entry which is preliminary data.</text>
</comment>
<sequence>MTGTVSQCVGRVQAACVHRAADCVINWLCSESTDGSPGVTDSSVEPLVFRCERWGGAAGTRPATWVP</sequence>
<protein>
    <submittedName>
        <fullName evidence="1">Uncharacterized protein</fullName>
    </submittedName>
</protein>
<keyword evidence="2" id="KW-1185">Reference proteome</keyword>
<reference evidence="1 2" key="1">
    <citation type="submission" date="2019-03" db="EMBL/GenBank/DDBJ databases">
        <title>First draft genome of Liparis tanakae, snailfish: a comprehensive survey of snailfish specific genes.</title>
        <authorList>
            <person name="Kim W."/>
            <person name="Song I."/>
            <person name="Jeong J.-H."/>
            <person name="Kim D."/>
            <person name="Kim S."/>
            <person name="Ryu S."/>
            <person name="Song J.Y."/>
            <person name="Lee S.K."/>
        </authorList>
    </citation>
    <scope>NUCLEOTIDE SEQUENCE [LARGE SCALE GENOMIC DNA]</scope>
    <source>
        <tissue evidence="1">Muscle</tissue>
    </source>
</reference>
<evidence type="ECO:0000313" key="1">
    <source>
        <dbReference type="EMBL" id="TNN39296.1"/>
    </source>
</evidence>
<dbReference type="AlphaFoldDB" id="A0A4Z2FDI8"/>
<name>A0A4Z2FDI8_9TELE</name>
<accession>A0A4Z2FDI8</accession>
<dbReference type="EMBL" id="SRLO01001292">
    <property type="protein sequence ID" value="TNN39296.1"/>
    <property type="molecule type" value="Genomic_DNA"/>
</dbReference>
<dbReference type="Proteomes" id="UP000314294">
    <property type="component" value="Unassembled WGS sequence"/>
</dbReference>
<evidence type="ECO:0000313" key="2">
    <source>
        <dbReference type="Proteomes" id="UP000314294"/>
    </source>
</evidence>
<proteinExistence type="predicted"/>